<protein>
    <submittedName>
        <fullName evidence="2">Uncharacterized protein</fullName>
    </submittedName>
</protein>
<name>A0ABP5XPD4_9ACTN</name>
<accession>A0ABP5XPD4</accession>
<evidence type="ECO:0000313" key="2">
    <source>
        <dbReference type="EMBL" id="GAA2463486.1"/>
    </source>
</evidence>
<dbReference type="Proteomes" id="UP001501638">
    <property type="component" value="Unassembled WGS sequence"/>
</dbReference>
<proteinExistence type="predicted"/>
<evidence type="ECO:0000256" key="1">
    <source>
        <dbReference type="SAM" id="MobiDB-lite"/>
    </source>
</evidence>
<feature type="region of interest" description="Disordered" evidence="1">
    <location>
        <begin position="1"/>
        <end position="57"/>
    </location>
</feature>
<dbReference type="EMBL" id="BAAASZ010000043">
    <property type="protein sequence ID" value="GAA2463486.1"/>
    <property type="molecule type" value="Genomic_DNA"/>
</dbReference>
<reference evidence="3" key="1">
    <citation type="journal article" date="2019" name="Int. J. Syst. Evol. Microbiol.">
        <title>The Global Catalogue of Microorganisms (GCM) 10K type strain sequencing project: providing services to taxonomists for standard genome sequencing and annotation.</title>
        <authorList>
            <consortium name="The Broad Institute Genomics Platform"/>
            <consortium name="The Broad Institute Genome Sequencing Center for Infectious Disease"/>
            <person name="Wu L."/>
            <person name="Ma J."/>
        </authorList>
    </citation>
    <scope>NUCLEOTIDE SEQUENCE [LARGE SCALE GENOMIC DNA]</scope>
    <source>
        <strain evidence="3">JCM 6305</strain>
    </source>
</reference>
<evidence type="ECO:0000313" key="3">
    <source>
        <dbReference type="Proteomes" id="UP001501638"/>
    </source>
</evidence>
<sequence>MSPPGERCRLFRRLVDKVPQAEREQARDGAAPGPPPDGEPDGHRLANAGPEGRSVIG</sequence>
<feature type="compositionally biased region" description="Basic and acidic residues" evidence="1">
    <location>
        <begin position="1"/>
        <end position="27"/>
    </location>
</feature>
<organism evidence="2 3">
    <name type="scientific">Streptomyces macrosporus</name>
    <dbReference type="NCBI Taxonomy" id="44032"/>
    <lineage>
        <taxon>Bacteria</taxon>
        <taxon>Bacillati</taxon>
        <taxon>Actinomycetota</taxon>
        <taxon>Actinomycetes</taxon>
        <taxon>Kitasatosporales</taxon>
        <taxon>Streptomycetaceae</taxon>
        <taxon>Streptomyces</taxon>
    </lineage>
</organism>
<comment type="caution">
    <text evidence="2">The sequence shown here is derived from an EMBL/GenBank/DDBJ whole genome shotgun (WGS) entry which is preliminary data.</text>
</comment>
<gene>
    <name evidence="2" type="ORF">GCM10010405_54990</name>
</gene>
<keyword evidence="3" id="KW-1185">Reference proteome</keyword>